<sequence>MIVGASLAGLMSALALSRIGMAVTMMECADGKAREDAALPVSDGLLQRLMGHGAAQQHTLPSGSQAWADVYTGLQAAVAADAGIDMRASTRVARIEQDERSAWAVTDGGDIMRGDIVVGADGHASVVRRHVCPDQPDAVFAGYLIWLGIVDESEVKAKPSPDGLAILDEGGYCLNAYYLPGRDGSIAPGRRRIEFGWYDAGRNDLLQASGAVVDNVVQRTLRSKDIPNAVFSELAAQARTLWPNPWRTAILDCIERRALIGTPIGEYMPTRLTRGRVCLVGDAAHVPSPMTGRGFDASSLDALALADVLQDRSALEDYAQALRRYEARQLSPARDLVRSGYGFSRSFASSPAA</sequence>
<dbReference type="InterPro" id="IPR002938">
    <property type="entry name" value="FAD-bd"/>
</dbReference>
<comment type="caution">
    <text evidence="4">The sequence shown here is derived from an EMBL/GenBank/DDBJ whole genome shotgun (WGS) entry which is preliminary data.</text>
</comment>
<reference evidence="5" key="1">
    <citation type="journal article" date="2020" name="MBio">
        <title>Horizontal gene transfer to a defensive symbiont with a reduced genome amongst a multipartite beetle microbiome.</title>
        <authorList>
            <person name="Waterworth S.C."/>
            <person name="Florez L.V."/>
            <person name="Rees E.R."/>
            <person name="Hertweck C."/>
            <person name="Kaltenpoth M."/>
            <person name="Kwan J.C."/>
        </authorList>
    </citation>
    <scope>NUCLEOTIDE SEQUENCE [LARGE SCALE GENOMIC DNA]</scope>
</reference>
<feature type="domain" description="2,6-dihydroxypyridine 3-monooxygenase substrate binding" evidence="3">
    <location>
        <begin position="140"/>
        <end position="239"/>
    </location>
</feature>
<proteinExistence type="predicted"/>
<evidence type="ECO:0000259" key="3">
    <source>
        <dbReference type="Pfam" id="PF22607"/>
    </source>
</evidence>
<protein>
    <submittedName>
        <fullName evidence="4">2,6-dihydroxypyridine 3-monooxygenase</fullName>
    </submittedName>
</protein>
<dbReference type="Gene3D" id="3.30.9.60">
    <property type="match status" value="1"/>
</dbReference>
<dbReference type="AlphaFoldDB" id="A0A7V8FFV5"/>
<dbReference type="Gene3D" id="3.50.50.60">
    <property type="entry name" value="FAD/NAD(P)-binding domain"/>
    <property type="match status" value="2"/>
</dbReference>
<organism evidence="4 5">
    <name type="scientific">Stenotrophomonas maltophilia</name>
    <name type="common">Pseudomonas maltophilia</name>
    <name type="synonym">Xanthomonas maltophilia</name>
    <dbReference type="NCBI Taxonomy" id="40324"/>
    <lineage>
        <taxon>Bacteria</taxon>
        <taxon>Pseudomonadati</taxon>
        <taxon>Pseudomonadota</taxon>
        <taxon>Gammaproteobacteria</taxon>
        <taxon>Lysobacterales</taxon>
        <taxon>Lysobacteraceae</taxon>
        <taxon>Stenotrophomonas</taxon>
        <taxon>Stenotrophomonas maltophilia group</taxon>
    </lineage>
</organism>
<evidence type="ECO:0000313" key="5">
    <source>
        <dbReference type="Proteomes" id="UP000487117"/>
    </source>
</evidence>
<dbReference type="PRINTS" id="PR00420">
    <property type="entry name" value="RNGMNOXGNASE"/>
</dbReference>
<feature type="chain" id="PRO_5031076717" evidence="1">
    <location>
        <begin position="23"/>
        <end position="353"/>
    </location>
</feature>
<keyword evidence="4" id="KW-0560">Oxidoreductase</keyword>
<dbReference type="PANTHER" id="PTHR47469:SF2">
    <property type="entry name" value="OS06G0597600 PROTEIN"/>
    <property type="match status" value="1"/>
</dbReference>
<keyword evidence="4" id="KW-0503">Monooxygenase</keyword>
<dbReference type="EMBL" id="WNDS01000003">
    <property type="protein sequence ID" value="KAF1014785.1"/>
    <property type="molecule type" value="Genomic_DNA"/>
</dbReference>
<dbReference type="InterPro" id="IPR053212">
    <property type="entry name" value="DHP_3-monooxygenase"/>
</dbReference>
<name>A0A7V8FFV5_STEMA</name>
<dbReference type="Pfam" id="PF22607">
    <property type="entry name" value="FAD_binding-like"/>
    <property type="match status" value="1"/>
</dbReference>
<dbReference type="InterPro" id="IPR036188">
    <property type="entry name" value="FAD/NAD-bd_sf"/>
</dbReference>
<feature type="domain" description="FAD-binding" evidence="2">
    <location>
        <begin position="266"/>
        <end position="337"/>
    </location>
</feature>
<dbReference type="GO" id="GO:0004497">
    <property type="term" value="F:monooxygenase activity"/>
    <property type="evidence" value="ECO:0007669"/>
    <property type="project" value="UniProtKB-KW"/>
</dbReference>
<gene>
    <name evidence="4" type="primary">dhpH</name>
    <name evidence="4" type="ORF">GAK31_02272</name>
</gene>
<feature type="signal peptide" evidence="1">
    <location>
        <begin position="1"/>
        <end position="22"/>
    </location>
</feature>
<evidence type="ECO:0000259" key="2">
    <source>
        <dbReference type="Pfam" id="PF01494"/>
    </source>
</evidence>
<evidence type="ECO:0000313" key="4">
    <source>
        <dbReference type="EMBL" id="KAF1014785.1"/>
    </source>
</evidence>
<dbReference type="GO" id="GO:0071949">
    <property type="term" value="F:FAD binding"/>
    <property type="evidence" value="ECO:0007669"/>
    <property type="project" value="InterPro"/>
</dbReference>
<dbReference type="Pfam" id="PF01494">
    <property type="entry name" value="FAD_binding_3"/>
    <property type="match status" value="1"/>
</dbReference>
<dbReference type="SUPFAM" id="SSF51905">
    <property type="entry name" value="FAD/NAD(P)-binding domain"/>
    <property type="match status" value="1"/>
</dbReference>
<accession>A0A7V8FFV5</accession>
<dbReference type="SUPFAM" id="SSF54373">
    <property type="entry name" value="FAD-linked reductases, C-terminal domain"/>
    <property type="match status" value="1"/>
</dbReference>
<dbReference type="PANTHER" id="PTHR47469">
    <property type="entry name" value="MONOOXYGENASE-LIKE"/>
    <property type="match status" value="1"/>
</dbReference>
<keyword evidence="1" id="KW-0732">Signal</keyword>
<evidence type="ECO:0000256" key="1">
    <source>
        <dbReference type="SAM" id="SignalP"/>
    </source>
</evidence>
<dbReference type="InterPro" id="IPR054707">
    <property type="entry name" value="DhpH_subs-bd"/>
</dbReference>
<dbReference type="Proteomes" id="UP000487117">
    <property type="component" value="Unassembled WGS sequence"/>
</dbReference>